<gene>
    <name evidence="2" type="ORF">EP51_39825</name>
</gene>
<accession>A0A076EWS9</accession>
<evidence type="ECO:0000313" key="3">
    <source>
        <dbReference type="Proteomes" id="UP000028488"/>
    </source>
</evidence>
<feature type="transmembrane region" description="Helical" evidence="1">
    <location>
        <begin position="50"/>
        <end position="72"/>
    </location>
</feature>
<reference evidence="2 3" key="1">
    <citation type="submission" date="2014-07" db="EMBL/GenBank/DDBJ databases">
        <title>Genome Sequence of Rhodococcus opacus Strain R7, a Biodegrader of Mono- and Polycyclic Aromatic Hydrocarbons.</title>
        <authorList>
            <person name="Di Gennaro P."/>
            <person name="Zampolli J."/>
            <person name="Presti I."/>
            <person name="Cappelletti M."/>
            <person name="D'Ursi P."/>
            <person name="Orro A."/>
            <person name="Mezzelani A."/>
            <person name="Milanesi L."/>
        </authorList>
    </citation>
    <scope>NUCLEOTIDE SEQUENCE [LARGE SCALE GENOMIC DNA]</scope>
    <source>
        <strain evidence="2 3">R7</strain>
        <plasmid evidence="2">pPDG1</plasmid>
    </source>
</reference>
<organism evidence="2 3">
    <name type="scientific">Rhodococcus opacus</name>
    <name type="common">Nocardia opaca</name>
    <dbReference type="NCBI Taxonomy" id="37919"/>
    <lineage>
        <taxon>Bacteria</taxon>
        <taxon>Bacillati</taxon>
        <taxon>Actinomycetota</taxon>
        <taxon>Actinomycetes</taxon>
        <taxon>Mycobacteriales</taxon>
        <taxon>Nocardiaceae</taxon>
        <taxon>Rhodococcus</taxon>
    </lineage>
</organism>
<keyword evidence="1" id="KW-0472">Membrane</keyword>
<evidence type="ECO:0000313" key="2">
    <source>
        <dbReference type="EMBL" id="AII10440.1"/>
    </source>
</evidence>
<proteinExistence type="predicted"/>
<dbReference type="Proteomes" id="UP000028488">
    <property type="component" value="Plasmid pPDG1"/>
</dbReference>
<evidence type="ECO:0000256" key="1">
    <source>
        <dbReference type="SAM" id="Phobius"/>
    </source>
</evidence>
<keyword evidence="1" id="KW-1133">Transmembrane helix</keyword>
<dbReference type="EMBL" id="CP008948">
    <property type="protein sequence ID" value="AII10440.1"/>
    <property type="molecule type" value="Genomic_DNA"/>
</dbReference>
<geneLocation type="plasmid" evidence="2 3">
    <name>pPDG1</name>
</geneLocation>
<evidence type="ECO:0008006" key="4">
    <source>
        <dbReference type="Google" id="ProtNLM"/>
    </source>
</evidence>
<keyword evidence="1" id="KW-0812">Transmembrane</keyword>
<sequence>MSIALGALSVASFWVVGLGFILGVAAVAFGAIATSRSAVADDEAASLRALLGVVAGAAGITVSAIALFPMLAHL</sequence>
<keyword evidence="2" id="KW-0614">Plasmid</keyword>
<name>A0A076EWS9_RHOOP</name>
<protein>
    <recommendedName>
        <fullName evidence="4">DUF4190 domain-containing protein</fullName>
    </recommendedName>
</protein>
<dbReference type="AlphaFoldDB" id="A0A076EWS9"/>